<feature type="transmembrane region" description="Helical" evidence="2">
    <location>
        <begin position="62"/>
        <end position="83"/>
    </location>
</feature>
<dbReference type="Proteomes" id="UP000252631">
    <property type="component" value="Unassembled WGS sequence"/>
</dbReference>
<keyword evidence="6" id="KW-1185">Reference proteome</keyword>
<reference evidence="3 6" key="2">
    <citation type="submission" date="2018-07" db="EMBL/GenBank/DDBJ databases">
        <title>Genomic Encyclopedia of Archaeal and Bacterial Type Strains, Phase II (KMG-II): from individual species to whole genera.</title>
        <authorList>
            <person name="Goeker M."/>
        </authorList>
    </citation>
    <scope>NUCLEOTIDE SEQUENCE [LARGE SCALE GENOMIC DNA]</scope>
    <source>
        <strain evidence="3 6">JA575</strain>
    </source>
</reference>
<feature type="compositionally biased region" description="Pro residues" evidence="1">
    <location>
        <begin position="159"/>
        <end position="177"/>
    </location>
</feature>
<protein>
    <submittedName>
        <fullName evidence="4">Uncharacterized protein</fullName>
    </submittedName>
</protein>
<dbReference type="AlphaFoldDB" id="A0A336JRS6"/>
<dbReference type="Proteomes" id="UP000256343">
    <property type="component" value="Unassembled WGS sequence"/>
</dbReference>
<evidence type="ECO:0000313" key="3">
    <source>
        <dbReference type="EMBL" id="RED28553.1"/>
    </source>
</evidence>
<keyword evidence="2" id="KW-0472">Membrane</keyword>
<dbReference type="EMBL" id="QRDT01000021">
    <property type="protein sequence ID" value="RED28553.1"/>
    <property type="molecule type" value="Genomic_DNA"/>
</dbReference>
<feature type="transmembrane region" description="Helical" evidence="2">
    <location>
        <begin position="130"/>
        <end position="150"/>
    </location>
</feature>
<organism evidence="4 5">
    <name type="scientific">Rhodopseudomonas pentothenatexigens</name>
    <dbReference type="NCBI Taxonomy" id="999699"/>
    <lineage>
        <taxon>Bacteria</taxon>
        <taxon>Pseudomonadati</taxon>
        <taxon>Pseudomonadota</taxon>
        <taxon>Alphaproteobacteria</taxon>
        <taxon>Hyphomicrobiales</taxon>
        <taxon>Nitrobacteraceae</taxon>
        <taxon>Rhodopseudomonas</taxon>
    </lineage>
</organism>
<proteinExistence type="predicted"/>
<sequence length="177" mass="18607">MVAKSCQWDHAMSLIGRLFVIAIGFLLASIAAGLVVVGMLLFPEVSQIADGPIDPDALNIMMGFGFIFVSGFALLPALVVVLITEAFAIRSALAYAIGGGLVGVACYLGLVPFDPATLQFDGIIRRHLEIMTGAGIIGGMVYWLVAGRNAGAWRDPPRPRAPLPPSQSVPPPVNRAP</sequence>
<feature type="region of interest" description="Disordered" evidence="1">
    <location>
        <begin position="155"/>
        <end position="177"/>
    </location>
</feature>
<evidence type="ECO:0000313" key="4">
    <source>
        <dbReference type="EMBL" id="SSW92495.1"/>
    </source>
</evidence>
<accession>A0A336JRS6</accession>
<evidence type="ECO:0000256" key="2">
    <source>
        <dbReference type="SAM" id="Phobius"/>
    </source>
</evidence>
<reference evidence="4 5" key="1">
    <citation type="submission" date="2017-08" db="EMBL/GenBank/DDBJ databases">
        <authorList>
            <person name="de Groot N.N."/>
        </authorList>
    </citation>
    <scope>NUCLEOTIDE SEQUENCE [LARGE SCALE GENOMIC DNA]</scope>
    <source>
        <strain evidence="4 5">JA575</strain>
    </source>
</reference>
<feature type="transmembrane region" description="Helical" evidence="2">
    <location>
        <begin position="92"/>
        <end position="110"/>
    </location>
</feature>
<feature type="transmembrane region" description="Helical" evidence="2">
    <location>
        <begin position="18"/>
        <end position="42"/>
    </location>
</feature>
<keyword evidence="2" id="KW-1133">Transmembrane helix</keyword>
<evidence type="ECO:0000313" key="6">
    <source>
        <dbReference type="Proteomes" id="UP000256343"/>
    </source>
</evidence>
<keyword evidence="2" id="KW-0812">Transmembrane</keyword>
<evidence type="ECO:0000313" key="5">
    <source>
        <dbReference type="Proteomes" id="UP000252631"/>
    </source>
</evidence>
<gene>
    <name evidence="3" type="ORF">BJ125_1213</name>
    <name evidence="4" type="ORF">SAMN05892882_1213</name>
</gene>
<name>A0A336JRS6_9BRAD</name>
<evidence type="ECO:0000256" key="1">
    <source>
        <dbReference type="SAM" id="MobiDB-lite"/>
    </source>
</evidence>
<dbReference type="EMBL" id="UFQQ01000021">
    <property type="protein sequence ID" value="SSW92495.1"/>
    <property type="molecule type" value="Genomic_DNA"/>
</dbReference>